<feature type="transmembrane region" description="Helical" evidence="1">
    <location>
        <begin position="86"/>
        <end position="105"/>
    </location>
</feature>
<keyword evidence="1" id="KW-1133">Transmembrane helix</keyword>
<feature type="transmembrane region" description="Helical" evidence="1">
    <location>
        <begin position="175"/>
        <end position="197"/>
    </location>
</feature>
<protein>
    <recommendedName>
        <fullName evidence="4">Glycerophosphoryl diester phosphodiesterase membrane domain-containing protein</fullName>
    </recommendedName>
</protein>
<feature type="transmembrane region" description="Helical" evidence="1">
    <location>
        <begin position="21"/>
        <end position="42"/>
    </location>
</feature>
<accession>A0A1G2B6C0</accession>
<reference evidence="2 3" key="1">
    <citation type="journal article" date="2016" name="Nat. Commun.">
        <title>Thousands of microbial genomes shed light on interconnected biogeochemical processes in an aquifer system.</title>
        <authorList>
            <person name="Anantharaman K."/>
            <person name="Brown C.T."/>
            <person name="Hug L.A."/>
            <person name="Sharon I."/>
            <person name="Castelle C.J."/>
            <person name="Probst A.J."/>
            <person name="Thomas B.C."/>
            <person name="Singh A."/>
            <person name="Wilkins M.J."/>
            <person name="Karaoz U."/>
            <person name="Brodie E.L."/>
            <person name="Williams K.H."/>
            <person name="Hubbard S.S."/>
            <person name="Banfield J.F."/>
        </authorList>
    </citation>
    <scope>NUCLEOTIDE SEQUENCE [LARGE SCALE GENOMIC DNA]</scope>
</reference>
<evidence type="ECO:0000313" key="3">
    <source>
        <dbReference type="Proteomes" id="UP000179164"/>
    </source>
</evidence>
<name>A0A1G2B6C0_9BACT</name>
<organism evidence="2 3">
    <name type="scientific">Candidatus Kerfeldbacteria bacterium RIFCSPLOWO2_01_FULL_48_11</name>
    <dbReference type="NCBI Taxonomy" id="1798543"/>
    <lineage>
        <taxon>Bacteria</taxon>
        <taxon>Candidatus Kerfeldiibacteriota</taxon>
    </lineage>
</organism>
<dbReference type="EMBL" id="MHKE01000005">
    <property type="protein sequence ID" value="OGY84711.1"/>
    <property type="molecule type" value="Genomic_DNA"/>
</dbReference>
<comment type="caution">
    <text evidence="2">The sequence shown here is derived from an EMBL/GenBank/DDBJ whole genome shotgun (WGS) entry which is preliminary data.</text>
</comment>
<evidence type="ECO:0000256" key="1">
    <source>
        <dbReference type="SAM" id="Phobius"/>
    </source>
</evidence>
<gene>
    <name evidence="2" type="ORF">A2898_01260</name>
</gene>
<dbReference type="Proteomes" id="UP000179164">
    <property type="component" value="Unassembled WGS sequence"/>
</dbReference>
<feature type="transmembrane region" description="Helical" evidence="1">
    <location>
        <begin position="140"/>
        <end position="168"/>
    </location>
</feature>
<dbReference type="STRING" id="1798543.A2898_01260"/>
<dbReference type="AlphaFoldDB" id="A0A1G2B6C0"/>
<feature type="transmembrane region" description="Helical" evidence="1">
    <location>
        <begin position="62"/>
        <end position="79"/>
    </location>
</feature>
<feature type="transmembrane region" description="Helical" evidence="1">
    <location>
        <begin position="217"/>
        <end position="238"/>
    </location>
</feature>
<keyword evidence="1" id="KW-0472">Membrane</keyword>
<proteinExistence type="predicted"/>
<keyword evidence="1" id="KW-0812">Transmembrane</keyword>
<evidence type="ECO:0000313" key="2">
    <source>
        <dbReference type="EMBL" id="OGY84711.1"/>
    </source>
</evidence>
<feature type="transmembrane region" description="Helical" evidence="1">
    <location>
        <begin position="274"/>
        <end position="296"/>
    </location>
</feature>
<sequence length="336" mass="37082">MEPTLFRDIIRQSWQIMWKYKFLWLFGFFAALLGNGGELQVLLNNLTSVGDSPATLLSLKNLYSTGLLGVLFVNFRDFLDRSAIEAILFFLIFVTVGVVALWLIITSQGALYDGITRILKQKKTDMAQGYRSGAKYFGRILSISVISGIVTYGLLVIVSAPIVLILLLKSTETGILLYVLFSFLILVPLALIIAFVSKYASLYIVVNDYELSQAVRAGWRLFTANMLSTVEMAFIIFLIGIVGSLGLFVVLAFASVPFILLGFLTLLFYTPVGLTLVIVAGVSVIAAAIILFGAMFSTFRYAAWTIFFHRLVENKGSSKILRIIGQAAEYLGKKPA</sequence>
<feature type="transmembrane region" description="Helical" evidence="1">
    <location>
        <begin position="245"/>
        <end position="268"/>
    </location>
</feature>
<evidence type="ECO:0008006" key="4">
    <source>
        <dbReference type="Google" id="ProtNLM"/>
    </source>
</evidence>